<organism evidence="1 2">
    <name type="scientific">Lepidopterella palustris CBS 459.81</name>
    <dbReference type="NCBI Taxonomy" id="1314670"/>
    <lineage>
        <taxon>Eukaryota</taxon>
        <taxon>Fungi</taxon>
        <taxon>Dikarya</taxon>
        <taxon>Ascomycota</taxon>
        <taxon>Pezizomycotina</taxon>
        <taxon>Dothideomycetes</taxon>
        <taxon>Pleosporomycetidae</taxon>
        <taxon>Mytilinidiales</taxon>
        <taxon>Argynnaceae</taxon>
        <taxon>Lepidopterella</taxon>
    </lineage>
</organism>
<sequence length="77" mass="8493">MPQEPLNIITLGGSFARLSSAYCILSHIMPRLGAFQSESKYRVILIGPFNHFYGNPGAPRAIVLLDLIPFESAFITI</sequence>
<protein>
    <submittedName>
        <fullName evidence="1">Uncharacterized protein</fullName>
    </submittedName>
</protein>
<name>A0A8E2JFL5_9PEZI</name>
<dbReference type="EMBL" id="KV744953">
    <property type="protein sequence ID" value="OCK80597.1"/>
    <property type="molecule type" value="Genomic_DNA"/>
</dbReference>
<dbReference type="AlphaFoldDB" id="A0A8E2JFL5"/>
<gene>
    <name evidence="1" type="ORF">K432DRAFT_297324</name>
</gene>
<keyword evidence="2" id="KW-1185">Reference proteome</keyword>
<evidence type="ECO:0000313" key="1">
    <source>
        <dbReference type="EMBL" id="OCK80597.1"/>
    </source>
</evidence>
<reference evidence="1 2" key="1">
    <citation type="journal article" date="2016" name="Nat. Commun.">
        <title>Ectomycorrhizal ecology is imprinted in the genome of the dominant symbiotic fungus Cenococcum geophilum.</title>
        <authorList>
            <consortium name="DOE Joint Genome Institute"/>
            <person name="Peter M."/>
            <person name="Kohler A."/>
            <person name="Ohm R.A."/>
            <person name="Kuo A."/>
            <person name="Krutzmann J."/>
            <person name="Morin E."/>
            <person name="Arend M."/>
            <person name="Barry K.W."/>
            <person name="Binder M."/>
            <person name="Choi C."/>
            <person name="Clum A."/>
            <person name="Copeland A."/>
            <person name="Grisel N."/>
            <person name="Haridas S."/>
            <person name="Kipfer T."/>
            <person name="LaButti K."/>
            <person name="Lindquist E."/>
            <person name="Lipzen A."/>
            <person name="Maire R."/>
            <person name="Meier B."/>
            <person name="Mihaltcheva S."/>
            <person name="Molinier V."/>
            <person name="Murat C."/>
            <person name="Poggeler S."/>
            <person name="Quandt C.A."/>
            <person name="Sperisen C."/>
            <person name="Tritt A."/>
            <person name="Tisserant E."/>
            <person name="Crous P.W."/>
            <person name="Henrissat B."/>
            <person name="Nehls U."/>
            <person name="Egli S."/>
            <person name="Spatafora J.W."/>
            <person name="Grigoriev I.V."/>
            <person name="Martin F.M."/>
        </authorList>
    </citation>
    <scope>NUCLEOTIDE SEQUENCE [LARGE SCALE GENOMIC DNA]</scope>
    <source>
        <strain evidence="1 2">CBS 459.81</strain>
    </source>
</reference>
<proteinExistence type="predicted"/>
<evidence type="ECO:0000313" key="2">
    <source>
        <dbReference type="Proteomes" id="UP000250266"/>
    </source>
</evidence>
<accession>A0A8E2JFL5</accession>
<dbReference type="Proteomes" id="UP000250266">
    <property type="component" value="Unassembled WGS sequence"/>
</dbReference>